<protein>
    <submittedName>
        <fullName evidence="7">MFS transporter</fullName>
    </submittedName>
</protein>
<feature type="transmembrane region" description="Helical" evidence="5">
    <location>
        <begin position="80"/>
        <end position="100"/>
    </location>
</feature>
<evidence type="ECO:0000259" key="6">
    <source>
        <dbReference type="PROSITE" id="PS50850"/>
    </source>
</evidence>
<evidence type="ECO:0000256" key="5">
    <source>
        <dbReference type="SAM" id="Phobius"/>
    </source>
</evidence>
<sequence length="392" mass="38717">MTTFATSPAVTRTRLLSRPLLLVSAIDFLGLTAFYLLLPVVPAAVAASGAGGAAGGLATGVLMGSTVAAEAVLPRLVRLFGYRGVIAAGLALLGLPSLVLTATTGLGAVLAVCALRGMGVATIFVACGAWSAQLIPPERRGEGLGAIGIVASVPAVVGMPAGLWLAVHAGYPAAFTAGAVLALAGLLALPMLPGGDGRGGRERAGAYGMAHAVRDPKLTRPALVFAAAATLAGIVATFLPAVLPHAGGGTIAAALLVQSLAGTVTRWWAGRIGDRRGPRRLLAPAMLATAAGLAALAIADRPAAVLAAAAVFGCGFGALQTASLTLMLDSVPQQRYGTVTALWSVAYDAGLGIGAAGFGVLASATGYPIGLTIAAALAAATLLALRTSSRRR</sequence>
<evidence type="ECO:0000256" key="3">
    <source>
        <dbReference type="ARBA" id="ARBA00022989"/>
    </source>
</evidence>
<accession>A0ABP8DEP8</accession>
<name>A0ABP8DEP8_9ACTN</name>
<dbReference type="InterPro" id="IPR011701">
    <property type="entry name" value="MFS"/>
</dbReference>
<feature type="transmembrane region" description="Helical" evidence="5">
    <location>
        <begin position="106"/>
        <end position="132"/>
    </location>
</feature>
<feature type="transmembrane region" description="Helical" evidence="5">
    <location>
        <begin position="222"/>
        <end position="243"/>
    </location>
</feature>
<feature type="transmembrane region" description="Helical" evidence="5">
    <location>
        <begin position="173"/>
        <end position="192"/>
    </location>
</feature>
<feature type="transmembrane region" description="Helical" evidence="5">
    <location>
        <begin position="281"/>
        <end position="299"/>
    </location>
</feature>
<dbReference type="RefSeq" id="WP_345130634.1">
    <property type="nucleotide sequence ID" value="NZ_BAABAT010000016.1"/>
</dbReference>
<feature type="transmembrane region" description="Helical" evidence="5">
    <location>
        <begin position="305"/>
        <end position="328"/>
    </location>
</feature>
<evidence type="ECO:0000256" key="1">
    <source>
        <dbReference type="ARBA" id="ARBA00004651"/>
    </source>
</evidence>
<dbReference type="Gene3D" id="1.20.1250.20">
    <property type="entry name" value="MFS general substrate transporter like domains"/>
    <property type="match status" value="1"/>
</dbReference>
<evidence type="ECO:0000256" key="4">
    <source>
        <dbReference type="ARBA" id="ARBA00023136"/>
    </source>
</evidence>
<feature type="transmembrane region" description="Helical" evidence="5">
    <location>
        <begin position="44"/>
        <end position="68"/>
    </location>
</feature>
<dbReference type="Proteomes" id="UP001500620">
    <property type="component" value="Unassembled WGS sequence"/>
</dbReference>
<comment type="subcellular location">
    <subcellularLocation>
        <location evidence="1">Cell membrane</location>
        <topology evidence="1">Multi-pass membrane protein</topology>
    </subcellularLocation>
</comment>
<organism evidence="7 8">
    <name type="scientific">Dactylosporangium darangshiense</name>
    <dbReference type="NCBI Taxonomy" id="579108"/>
    <lineage>
        <taxon>Bacteria</taxon>
        <taxon>Bacillati</taxon>
        <taxon>Actinomycetota</taxon>
        <taxon>Actinomycetes</taxon>
        <taxon>Micromonosporales</taxon>
        <taxon>Micromonosporaceae</taxon>
        <taxon>Dactylosporangium</taxon>
    </lineage>
</organism>
<feature type="transmembrane region" description="Helical" evidence="5">
    <location>
        <begin position="144"/>
        <end position="167"/>
    </location>
</feature>
<gene>
    <name evidence="7" type="ORF">GCM10022255_054940</name>
</gene>
<feature type="transmembrane region" description="Helical" evidence="5">
    <location>
        <begin position="249"/>
        <end position="269"/>
    </location>
</feature>
<evidence type="ECO:0000313" key="8">
    <source>
        <dbReference type="Proteomes" id="UP001500620"/>
    </source>
</evidence>
<dbReference type="InterPro" id="IPR052714">
    <property type="entry name" value="MFS_Exporter"/>
</dbReference>
<dbReference type="PROSITE" id="PS50850">
    <property type="entry name" value="MFS"/>
    <property type="match status" value="1"/>
</dbReference>
<dbReference type="SUPFAM" id="SSF103473">
    <property type="entry name" value="MFS general substrate transporter"/>
    <property type="match status" value="1"/>
</dbReference>
<keyword evidence="8" id="KW-1185">Reference proteome</keyword>
<comment type="caution">
    <text evidence="7">The sequence shown here is derived from an EMBL/GenBank/DDBJ whole genome shotgun (WGS) entry which is preliminary data.</text>
</comment>
<proteinExistence type="predicted"/>
<dbReference type="Pfam" id="PF07690">
    <property type="entry name" value="MFS_1"/>
    <property type="match status" value="1"/>
</dbReference>
<dbReference type="InterPro" id="IPR020846">
    <property type="entry name" value="MFS_dom"/>
</dbReference>
<keyword evidence="2 5" id="KW-0812">Transmembrane</keyword>
<dbReference type="EMBL" id="BAABAT010000016">
    <property type="protein sequence ID" value="GAA4253578.1"/>
    <property type="molecule type" value="Genomic_DNA"/>
</dbReference>
<keyword evidence="3 5" id="KW-1133">Transmembrane helix</keyword>
<evidence type="ECO:0000313" key="7">
    <source>
        <dbReference type="EMBL" id="GAA4253578.1"/>
    </source>
</evidence>
<keyword evidence="4 5" id="KW-0472">Membrane</keyword>
<reference evidence="8" key="1">
    <citation type="journal article" date="2019" name="Int. J. Syst. Evol. Microbiol.">
        <title>The Global Catalogue of Microorganisms (GCM) 10K type strain sequencing project: providing services to taxonomists for standard genome sequencing and annotation.</title>
        <authorList>
            <consortium name="The Broad Institute Genomics Platform"/>
            <consortium name="The Broad Institute Genome Sequencing Center for Infectious Disease"/>
            <person name="Wu L."/>
            <person name="Ma J."/>
        </authorList>
    </citation>
    <scope>NUCLEOTIDE SEQUENCE [LARGE SCALE GENOMIC DNA]</scope>
    <source>
        <strain evidence="8">JCM 17441</strain>
    </source>
</reference>
<evidence type="ECO:0000256" key="2">
    <source>
        <dbReference type="ARBA" id="ARBA00022692"/>
    </source>
</evidence>
<feature type="transmembrane region" description="Helical" evidence="5">
    <location>
        <begin position="340"/>
        <end position="361"/>
    </location>
</feature>
<dbReference type="PANTHER" id="PTHR23531:SF1">
    <property type="entry name" value="QUINOLENE RESISTANCE PROTEIN NORA"/>
    <property type="match status" value="1"/>
</dbReference>
<feature type="transmembrane region" description="Helical" evidence="5">
    <location>
        <begin position="367"/>
        <end position="385"/>
    </location>
</feature>
<dbReference type="PANTHER" id="PTHR23531">
    <property type="entry name" value="QUINOLENE RESISTANCE PROTEIN NORA"/>
    <property type="match status" value="1"/>
</dbReference>
<feature type="transmembrane region" description="Helical" evidence="5">
    <location>
        <begin position="20"/>
        <end position="38"/>
    </location>
</feature>
<feature type="domain" description="Major facilitator superfamily (MFS) profile" evidence="6">
    <location>
        <begin position="19"/>
        <end position="392"/>
    </location>
</feature>
<dbReference type="InterPro" id="IPR036259">
    <property type="entry name" value="MFS_trans_sf"/>
</dbReference>